<feature type="region of interest" description="Disordered" evidence="1">
    <location>
        <begin position="1"/>
        <end position="128"/>
    </location>
</feature>
<proteinExistence type="predicted"/>
<dbReference type="Proteomes" id="UP001153269">
    <property type="component" value="Unassembled WGS sequence"/>
</dbReference>
<evidence type="ECO:0000256" key="1">
    <source>
        <dbReference type="SAM" id="MobiDB-lite"/>
    </source>
</evidence>
<feature type="compositionally biased region" description="Polar residues" evidence="1">
    <location>
        <begin position="80"/>
        <end position="98"/>
    </location>
</feature>
<comment type="caution">
    <text evidence="2">The sequence shown here is derived from an EMBL/GenBank/DDBJ whole genome shotgun (WGS) entry which is preliminary data.</text>
</comment>
<keyword evidence="3" id="KW-1185">Reference proteome</keyword>
<protein>
    <submittedName>
        <fullName evidence="2">Uncharacterized protein</fullName>
    </submittedName>
</protein>
<name>A0A9N7Z2T7_PLEPL</name>
<organism evidence="2 3">
    <name type="scientific">Pleuronectes platessa</name>
    <name type="common">European plaice</name>
    <dbReference type="NCBI Taxonomy" id="8262"/>
    <lineage>
        <taxon>Eukaryota</taxon>
        <taxon>Metazoa</taxon>
        <taxon>Chordata</taxon>
        <taxon>Craniata</taxon>
        <taxon>Vertebrata</taxon>
        <taxon>Euteleostomi</taxon>
        <taxon>Actinopterygii</taxon>
        <taxon>Neopterygii</taxon>
        <taxon>Teleostei</taxon>
        <taxon>Neoteleostei</taxon>
        <taxon>Acanthomorphata</taxon>
        <taxon>Carangaria</taxon>
        <taxon>Pleuronectiformes</taxon>
        <taxon>Pleuronectoidei</taxon>
        <taxon>Pleuronectidae</taxon>
        <taxon>Pleuronectes</taxon>
    </lineage>
</organism>
<reference evidence="2" key="1">
    <citation type="submission" date="2020-03" db="EMBL/GenBank/DDBJ databases">
        <authorList>
            <person name="Weist P."/>
        </authorList>
    </citation>
    <scope>NUCLEOTIDE SEQUENCE</scope>
</reference>
<accession>A0A9N7Z2T7</accession>
<gene>
    <name evidence="2" type="ORF">PLEPLA_LOCUS34521</name>
</gene>
<sequence>MVTAVMSKPVNLSEDGSSSKSSESDESNESVEAATHVEPSQDPLQTAFTETGIPPAGEETDPAGSAGLLPSADSGASPATPDTSALPSEDPQTFTDASQLVPVDPSQAAHGTDIPPDPAQDTVHDTEVSPQPEIAATGIFMGICGTTEPEVISATTAYQGFPQGATTPFPPHINPTNSPSPTTLSLLVPVSVAMTAGPVCFTFQFPEPDPPRGDSI</sequence>
<dbReference type="EMBL" id="CADEAL010003926">
    <property type="protein sequence ID" value="CAB1446797.1"/>
    <property type="molecule type" value="Genomic_DNA"/>
</dbReference>
<evidence type="ECO:0000313" key="3">
    <source>
        <dbReference type="Proteomes" id="UP001153269"/>
    </source>
</evidence>
<evidence type="ECO:0000313" key="2">
    <source>
        <dbReference type="EMBL" id="CAB1446797.1"/>
    </source>
</evidence>
<dbReference type="AlphaFoldDB" id="A0A9N7Z2T7"/>